<dbReference type="InterPro" id="IPR003959">
    <property type="entry name" value="ATPase_AAA_core"/>
</dbReference>
<reference evidence="4 5" key="1">
    <citation type="submission" date="2024-10" db="EMBL/GenBank/DDBJ databases">
        <title>Updated reference genomes for cyclostephanoid diatoms.</title>
        <authorList>
            <person name="Roberts W.R."/>
            <person name="Alverson A.J."/>
        </authorList>
    </citation>
    <scope>NUCLEOTIDE SEQUENCE [LARGE SCALE GENOMIC DNA]</scope>
    <source>
        <strain evidence="4 5">AJA228-03</strain>
    </source>
</reference>
<keyword evidence="5" id="KW-1185">Reference proteome</keyword>
<evidence type="ECO:0000313" key="5">
    <source>
        <dbReference type="Proteomes" id="UP001530377"/>
    </source>
</evidence>
<feature type="domain" description="ATPase AAA-type core" evidence="3">
    <location>
        <begin position="146"/>
        <end position="210"/>
    </location>
</feature>
<dbReference type="Gene3D" id="3.40.50.300">
    <property type="entry name" value="P-loop containing nucleotide triphosphate hydrolases"/>
    <property type="match status" value="2"/>
</dbReference>
<dbReference type="GO" id="GO:0005524">
    <property type="term" value="F:ATP binding"/>
    <property type="evidence" value="ECO:0007669"/>
    <property type="project" value="UniProtKB-KW"/>
</dbReference>
<dbReference type="EMBL" id="JALLPB020000353">
    <property type="protein sequence ID" value="KAL3810089.1"/>
    <property type="molecule type" value="Genomic_DNA"/>
</dbReference>
<dbReference type="InterPro" id="IPR050168">
    <property type="entry name" value="AAA_ATPase_domain"/>
</dbReference>
<protein>
    <recommendedName>
        <fullName evidence="3">ATPase AAA-type core domain-containing protein</fullName>
    </recommendedName>
</protein>
<dbReference type="Pfam" id="PF00004">
    <property type="entry name" value="AAA"/>
    <property type="match status" value="2"/>
</dbReference>
<evidence type="ECO:0000313" key="4">
    <source>
        <dbReference type="EMBL" id="KAL3810089.1"/>
    </source>
</evidence>
<dbReference type="PANTHER" id="PTHR23077">
    <property type="entry name" value="AAA-FAMILY ATPASE"/>
    <property type="match status" value="1"/>
</dbReference>
<accession>A0ABD3RBD1</accession>
<feature type="non-terminal residue" evidence="4">
    <location>
        <position position="1"/>
    </location>
</feature>
<comment type="caution">
    <text evidence="4">The sequence shown here is derived from an EMBL/GenBank/DDBJ whole genome shotgun (WGS) entry which is preliminary data.</text>
</comment>
<evidence type="ECO:0000256" key="2">
    <source>
        <dbReference type="ARBA" id="ARBA00022840"/>
    </source>
</evidence>
<dbReference type="AlphaFoldDB" id="A0ABD3RBD1"/>
<dbReference type="InterPro" id="IPR027417">
    <property type="entry name" value="P-loop_NTPase"/>
</dbReference>
<dbReference type="SUPFAM" id="SSF52540">
    <property type="entry name" value="P-loop containing nucleoside triphosphate hydrolases"/>
    <property type="match status" value="2"/>
</dbReference>
<sequence length="218" mass="24237">HKAFEEAMANSPLIIFMNKLDSIALKHDQAQGETEKYIVSQLLTPMDMLKPLLNVIVNGATNQLNVIETALRCPGRFDQELKIPIPDDMHGFMGADMQQLTLKSALECIRFNDANFDIDSNEPILPTMLERMVVTNKHFMHALSICGKRLMAKAIANECSVNFISMKGPKLLNAWFGSSEVNVRDLFDKACAASPCILFFNKIDSIMRACGSRGGAQK</sequence>
<evidence type="ECO:0000259" key="3">
    <source>
        <dbReference type="Pfam" id="PF00004"/>
    </source>
</evidence>
<dbReference type="Proteomes" id="UP001530377">
    <property type="component" value="Unassembled WGS sequence"/>
</dbReference>
<keyword evidence="1" id="KW-0547">Nucleotide-binding</keyword>
<evidence type="ECO:0000256" key="1">
    <source>
        <dbReference type="ARBA" id="ARBA00022741"/>
    </source>
</evidence>
<organism evidence="4 5">
    <name type="scientific">Cyclostephanos tholiformis</name>
    <dbReference type="NCBI Taxonomy" id="382380"/>
    <lineage>
        <taxon>Eukaryota</taxon>
        <taxon>Sar</taxon>
        <taxon>Stramenopiles</taxon>
        <taxon>Ochrophyta</taxon>
        <taxon>Bacillariophyta</taxon>
        <taxon>Coscinodiscophyceae</taxon>
        <taxon>Thalassiosirophycidae</taxon>
        <taxon>Stephanodiscales</taxon>
        <taxon>Stephanodiscaceae</taxon>
        <taxon>Cyclostephanos</taxon>
    </lineage>
</organism>
<name>A0ABD3RBD1_9STRA</name>
<proteinExistence type="predicted"/>
<dbReference type="PANTHER" id="PTHR23077:SF171">
    <property type="entry name" value="NUCLEAR VALOSIN-CONTAINING PROTEIN-LIKE"/>
    <property type="match status" value="1"/>
</dbReference>
<feature type="domain" description="ATPase AAA-type core" evidence="3">
    <location>
        <begin position="2"/>
        <end position="84"/>
    </location>
</feature>
<keyword evidence="2" id="KW-0067">ATP-binding</keyword>
<gene>
    <name evidence="4" type="ORF">ACHAXA_003062</name>
</gene>